<evidence type="ECO:0000313" key="10">
    <source>
        <dbReference type="Proteomes" id="UP000246145"/>
    </source>
</evidence>
<reference evidence="9 10" key="1">
    <citation type="submission" date="2018-04" db="EMBL/GenBank/DDBJ databases">
        <title>Genomic Encyclopedia of Type Strains, Phase IV (KMG-IV): sequencing the most valuable type-strain genomes for metagenomic binning, comparative biology and taxonomic classification.</title>
        <authorList>
            <person name="Goeker M."/>
        </authorList>
    </citation>
    <scope>NUCLEOTIDE SEQUENCE [LARGE SCALE GENOMIC DNA]</scope>
    <source>
        <strain evidence="9 10">DSM 10065</strain>
    </source>
</reference>
<comment type="caution">
    <text evidence="9">The sequence shown here is derived from an EMBL/GenBank/DDBJ whole genome shotgun (WGS) entry which is preliminary data.</text>
</comment>
<dbReference type="RefSeq" id="WP_017523682.1">
    <property type="nucleotide sequence ID" value="NZ_JACCEX010000005.1"/>
</dbReference>
<dbReference type="GO" id="GO:0022857">
    <property type="term" value="F:transmembrane transporter activity"/>
    <property type="evidence" value="ECO:0007669"/>
    <property type="project" value="InterPro"/>
</dbReference>
<dbReference type="OrthoDB" id="424972at2"/>
<dbReference type="PANTHER" id="PTHR30558">
    <property type="entry name" value="EXBD MEMBRANE COMPONENT OF PMF-DRIVEN MACROMOLECULE IMPORT SYSTEM"/>
    <property type="match status" value="1"/>
</dbReference>
<comment type="subcellular location">
    <subcellularLocation>
        <location evidence="1">Cell membrane</location>
        <topology evidence="1">Single-pass membrane protein</topology>
    </subcellularLocation>
    <subcellularLocation>
        <location evidence="7">Cell membrane</location>
        <topology evidence="7">Single-pass type II membrane protein</topology>
    </subcellularLocation>
</comment>
<comment type="similarity">
    <text evidence="2 7">Belongs to the ExbD/TolR family.</text>
</comment>
<gene>
    <name evidence="9" type="ORF">C7440_3241</name>
</gene>
<evidence type="ECO:0000256" key="2">
    <source>
        <dbReference type="ARBA" id="ARBA00005811"/>
    </source>
</evidence>
<evidence type="ECO:0000256" key="6">
    <source>
        <dbReference type="ARBA" id="ARBA00023136"/>
    </source>
</evidence>
<keyword evidence="5 8" id="KW-1133">Transmembrane helix</keyword>
<evidence type="ECO:0000256" key="4">
    <source>
        <dbReference type="ARBA" id="ARBA00022692"/>
    </source>
</evidence>
<evidence type="ECO:0000256" key="1">
    <source>
        <dbReference type="ARBA" id="ARBA00004162"/>
    </source>
</evidence>
<keyword evidence="10" id="KW-1185">Reference proteome</keyword>
<evidence type="ECO:0000256" key="7">
    <source>
        <dbReference type="RuleBase" id="RU003879"/>
    </source>
</evidence>
<proteinExistence type="inferred from homology"/>
<keyword evidence="7" id="KW-0813">Transport</keyword>
<name>A0A2U1CJA7_9BURK</name>
<dbReference type="AlphaFoldDB" id="A0A2U1CJA7"/>
<accession>A0A2U1CJA7</accession>
<dbReference type="PANTHER" id="PTHR30558:SF3">
    <property type="entry name" value="BIOPOLYMER TRANSPORT PROTEIN EXBD-RELATED"/>
    <property type="match status" value="1"/>
</dbReference>
<keyword evidence="4 7" id="KW-0812">Transmembrane</keyword>
<dbReference type="Pfam" id="PF02472">
    <property type="entry name" value="ExbD"/>
    <property type="match status" value="1"/>
</dbReference>
<dbReference type="EMBL" id="QEKO01000005">
    <property type="protein sequence ID" value="PVY61072.1"/>
    <property type="molecule type" value="Genomic_DNA"/>
</dbReference>
<dbReference type="Gene3D" id="3.30.420.270">
    <property type="match status" value="1"/>
</dbReference>
<feature type="transmembrane region" description="Helical" evidence="8">
    <location>
        <begin position="16"/>
        <end position="36"/>
    </location>
</feature>
<dbReference type="STRING" id="1231391.GCA_000308195_01314"/>
<evidence type="ECO:0000256" key="8">
    <source>
        <dbReference type="SAM" id="Phobius"/>
    </source>
</evidence>
<keyword evidence="3" id="KW-1003">Cell membrane</keyword>
<dbReference type="Proteomes" id="UP000246145">
    <property type="component" value="Unassembled WGS sequence"/>
</dbReference>
<keyword evidence="7" id="KW-0653">Protein transport</keyword>
<evidence type="ECO:0000256" key="5">
    <source>
        <dbReference type="ARBA" id="ARBA00022989"/>
    </source>
</evidence>
<evidence type="ECO:0000256" key="3">
    <source>
        <dbReference type="ARBA" id="ARBA00022475"/>
    </source>
</evidence>
<dbReference type="GO" id="GO:0005886">
    <property type="term" value="C:plasma membrane"/>
    <property type="evidence" value="ECO:0007669"/>
    <property type="project" value="UniProtKB-SubCell"/>
</dbReference>
<sequence>MNFRRRSWDDEPDINLIPLIDVLLVILIFLAATTSFNRMQQFEIKLPQAQAQAPELQALNIAVSREGLYALQGQLIGEGSTAEIANALRQARQSPEQALVINADAQSPHESVMRILEAAQQAGVGRINFAVQSPP</sequence>
<keyword evidence="6 8" id="KW-0472">Membrane</keyword>
<dbReference type="InterPro" id="IPR003400">
    <property type="entry name" value="ExbD"/>
</dbReference>
<protein>
    <submittedName>
        <fullName evidence="9">Biopolymer transport protein ExbD</fullName>
    </submittedName>
</protein>
<dbReference type="GO" id="GO:0015031">
    <property type="term" value="P:protein transport"/>
    <property type="evidence" value="ECO:0007669"/>
    <property type="project" value="UniProtKB-KW"/>
</dbReference>
<evidence type="ECO:0000313" key="9">
    <source>
        <dbReference type="EMBL" id="PVY61072.1"/>
    </source>
</evidence>
<organism evidence="9 10">
    <name type="scientific">Pusillimonas noertemannii</name>
    <dbReference type="NCBI Taxonomy" id="305977"/>
    <lineage>
        <taxon>Bacteria</taxon>
        <taxon>Pseudomonadati</taxon>
        <taxon>Pseudomonadota</taxon>
        <taxon>Betaproteobacteria</taxon>
        <taxon>Burkholderiales</taxon>
        <taxon>Alcaligenaceae</taxon>
        <taxon>Pusillimonas</taxon>
    </lineage>
</organism>